<reference evidence="1" key="2">
    <citation type="journal article" date="2022" name="New Phytol.">
        <title>Evolutionary transition to the ectomycorrhizal habit in the genomes of a hyperdiverse lineage of mushroom-forming fungi.</title>
        <authorList>
            <person name="Looney B."/>
            <person name="Miyauchi S."/>
            <person name="Morin E."/>
            <person name="Drula E."/>
            <person name="Courty P.E."/>
            <person name="Kohler A."/>
            <person name="Kuo A."/>
            <person name="LaButti K."/>
            <person name="Pangilinan J."/>
            <person name="Lipzen A."/>
            <person name="Riley R."/>
            <person name="Andreopoulos W."/>
            <person name="He G."/>
            <person name="Johnson J."/>
            <person name="Nolan M."/>
            <person name="Tritt A."/>
            <person name="Barry K.W."/>
            <person name="Grigoriev I.V."/>
            <person name="Nagy L.G."/>
            <person name="Hibbett D."/>
            <person name="Henrissat B."/>
            <person name="Matheny P.B."/>
            <person name="Labbe J."/>
            <person name="Martin F.M."/>
        </authorList>
    </citation>
    <scope>NUCLEOTIDE SEQUENCE</scope>
    <source>
        <strain evidence="1">EC-137</strain>
    </source>
</reference>
<reference evidence="1" key="1">
    <citation type="submission" date="2021-02" db="EMBL/GenBank/DDBJ databases">
        <authorList>
            <consortium name="DOE Joint Genome Institute"/>
            <person name="Ahrendt S."/>
            <person name="Looney B.P."/>
            <person name="Miyauchi S."/>
            <person name="Morin E."/>
            <person name="Drula E."/>
            <person name="Courty P.E."/>
            <person name="Chicoki N."/>
            <person name="Fauchery L."/>
            <person name="Kohler A."/>
            <person name="Kuo A."/>
            <person name="Labutti K."/>
            <person name="Pangilinan J."/>
            <person name="Lipzen A."/>
            <person name="Riley R."/>
            <person name="Andreopoulos W."/>
            <person name="He G."/>
            <person name="Johnson J."/>
            <person name="Barry K.W."/>
            <person name="Grigoriev I.V."/>
            <person name="Nagy L."/>
            <person name="Hibbett D."/>
            <person name="Henrissat B."/>
            <person name="Matheny P.B."/>
            <person name="Labbe J."/>
            <person name="Martin F."/>
        </authorList>
    </citation>
    <scope>NUCLEOTIDE SEQUENCE</scope>
    <source>
        <strain evidence="1">EC-137</strain>
    </source>
</reference>
<name>A0ACB8Q592_9AGAM</name>
<protein>
    <submittedName>
        <fullName evidence="1">Uncharacterized protein</fullName>
    </submittedName>
</protein>
<keyword evidence="2" id="KW-1185">Reference proteome</keyword>
<sequence>MSNECPPQLCHAPAGESQRRPSWSLPSGMLQLFRPMHNNPSVQTPESNGLGEIGRYSGIAKDNEVRHMQPSQEDVKIGNESKRLLKGDDLLVTHSLHPYGPRCHVIIPATGPAVTSGSQQPVIDRIDAQWTVLLRVAVTVGRGQEPPIQIVEADVGKGRSVRITGLQSITVKLYSKFCVDCTASSSHSPGSKICRYGMEGSGTNSRSVGGGVTVKCESHQVVQH</sequence>
<gene>
    <name evidence="1" type="ORF">K488DRAFT_75033</name>
</gene>
<dbReference type="Proteomes" id="UP000814128">
    <property type="component" value="Unassembled WGS sequence"/>
</dbReference>
<proteinExistence type="predicted"/>
<organism evidence="1 2">
    <name type="scientific">Vararia minispora EC-137</name>
    <dbReference type="NCBI Taxonomy" id="1314806"/>
    <lineage>
        <taxon>Eukaryota</taxon>
        <taxon>Fungi</taxon>
        <taxon>Dikarya</taxon>
        <taxon>Basidiomycota</taxon>
        <taxon>Agaricomycotina</taxon>
        <taxon>Agaricomycetes</taxon>
        <taxon>Russulales</taxon>
        <taxon>Lachnocladiaceae</taxon>
        <taxon>Vararia</taxon>
    </lineage>
</organism>
<dbReference type="EMBL" id="MU274154">
    <property type="protein sequence ID" value="KAI0026843.1"/>
    <property type="molecule type" value="Genomic_DNA"/>
</dbReference>
<evidence type="ECO:0000313" key="2">
    <source>
        <dbReference type="Proteomes" id="UP000814128"/>
    </source>
</evidence>
<accession>A0ACB8Q592</accession>
<comment type="caution">
    <text evidence="1">The sequence shown here is derived from an EMBL/GenBank/DDBJ whole genome shotgun (WGS) entry which is preliminary data.</text>
</comment>
<evidence type="ECO:0000313" key="1">
    <source>
        <dbReference type="EMBL" id="KAI0026843.1"/>
    </source>
</evidence>